<evidence type="ECO:0000313" key="4">
    <source>
        <dbReference type="Proteomes" id="UP000236728"/>
    </source>
</evidence>
<dbReference type="RefSeq" id="WP_103932574.1">
    <property type="nucleotide sequence ID" value="NZ_FNVA01000002.1"/>
</dbReference>
<dbReference type="Proteomes" id="UP000236728">
    <property type="component" value="Unassembled WGS sequence"/>
</dbReference>
<name>A0A1H5WND9_9BACT</name>
<feature type="transmembrane region" description="Helical" evidence="2">
    <location>
        <begin position="89"/>
        <end position="106"/>
    </location>
</feature>
<accession>A0A1H5WND9</accession>
<protein>
    <submittedName>
        <fullName evidence="3">Uncharacterized protein</fullName>
    </submittedName>
</protein>
<proteinExistence type="predicted"/>
<evidence type="ECO:0000313" key="3">
    <source>
        <dbReference type="EMBL" id="SEG01119.1"/>
    </source>
</evidence>
<evidence type="ECO:0000256" key="1">
    <source>
        <dbReference type="SAM" id="MobiDB-lite"/>
    </source>
</evidence>
<feature type="transmembrane region" description="Helical" evidence="2">
    <location>
        <begin position="118"/>
        <end position="141"/>
    </location>
</feature>
<feature type="transmembrane region" description="Helical" evidence="2">
    <location>
        <begin position="23"/>
        <end position="48"/>
    </location>
</feature>
<sequence length="252" mass="27168">MGQQIGSALRQSMHRVVLVLANFLPGIAAFLLAVVFFTLIGWGLSVLLRRVLVSVRFDERLASRQPINTNASVADWSPSHSPTLLASRFVFWGCVLIGVAVGLSAFDASYSANSTISIFLLPYVTHITGAVLIVLAGSILARFLARSVLIGAVNAQMQYARFLSLGVKWLVLVLAGAMALDHLQVGGHIVELAFGILFGGIVLTLALAIGLGSRDLVTRSIERNIDRPFVAKPTESQPLTEPEPARSKLRHF</sequence>
<feature type="region of interest" description="Disordered" evidence="1">
    <location>
        <begin position="232"/>
        <end position="252"/>
    </location>
</feature>
<keyword evidence="2" id="KW-0472">Membrane</keyword>
<dbReference type="EMBL" id="FNVA01000002">
    <property type="protein sequence ID" value="SEG01119.1"/>
    <property type="molecule type" value="Genomic_DNA"/>
</dbReference>
<dbReference type="AlphaFoldDB" id="A0A1H5WND9"/>
<feature type="transmembrane region" description="Helical" evidence="2">
    <location>
        <begin position="192"/>
        <end position="213"/>
    </location>
</feature>
<feature type="transmembrane region" description="Helical" evidence="2">
    <location>
        <begin position="162"/>
        <end position="180"/>
    </location>
</feature>
<evidence type="ECO:0000256" key="2">
    <source>
        <dbReference type="SAM" id="Phobius"/>
    </source>
</evidence>
<keyword evidence="4" id="KW-1185">Reference proteome</keyword>
<gene>
    <name evidence="3" type="ORF">SAMN05421819_1676</name>
</gene>
<keyword evidence="2" id="KW-0812">Transmembrane</keyword>
<reference evidence="3 4" key="1">
    <citation type="submission" date="2016-10" db="EMBL/GenBank/DDBJ databases">
        <authorList>
            <person name="de Groot N.N."/>
        </authorList>
    </citation>
    <scope>NUCLEOTIDE SEQUENCE [LARGE SCALE GENOMIC DNA]</scope>
    <source>
        <strain evidence="3 4">DSM 22489</strain>
    </source>
</reference>
<organism evidence="3 4">
    <name type="scientific">Bryocella elongata</name>
    <dbReference type="NCBI Taxonomy" id="863522"/>
    <lineage>
        <taxon>Bacteria</taxon>
        <taxon>Pseudomonadati</taxon>
        <taxon>Acidobacteriota</taxon>
        <taxon>Terriglobia</taxon>
        <taxon>Terriglobales</taxon>
        <taxon>Acidobacteriaceae</taxon>
        <taxon>Bryocella</taxon>
    </lineage>
</organism>
<keyword evidence="2" id="KW-1133">Transmembrane helix</keyword>
<dbReference type="OrthoDB" id="117109at2"/>